<dbReference type="AlphaFoldDB" id="A0AAP0LED1"/>
<gene>
    <name evidence="1" type="ORF">Syun_001240</name>
</gene>
<sequence length="61" mass="6740">MRFMTPRSQGFEYLSEDTRGLGKLRGLIDGYSGDEQVAKTGFLSHFDPTPSQGNVVLGNFI</sequence>
<accession>A0AAP0LED1</accession>
<evidence type="ECO:0000313" key="1">
    <source>
        <dbReference type="EMBL" id="KAK9169100.1"/>
    </source>
</evidence>
<dbReference type="EMBL" id="JBBNAF010000001">
    <property type="protein sequence ID" value="KAK9169100.1"/>
    <property type="molecule type" value="Genomic_DNA"/>
</dbReference>
<evidence type="ECO:0000313" key="2">
    <source>
        <dbReference type="Proteomes" id="UP001420932"/>
    </source>
</evidence>
<name>A0AAP0LED1_9MAGN</name>
<reference evidence="1 2" key="1">
    <citation type="submission" date="2024-01" db="EMBL/GenBank/DDBJ databases">
        <title>Genome assemblies of Stephania.</title>
        <authorList>
            <person name="Yang L."/>
        </authorList>
    </citation>
    <scope>NUCLEOTIDE SEQUENCE [LARGE SCALE GENOMIC DNA]</scope>
    <source>
        <strain evidence="1">YNDBR</strain>
        <tissue evidence="1">Leaf</tissue>
    </source>
</reference>
<protein>
    <submittedName>
        <fullName evidence="1">Uncharacterized protein</fullName>
    </submittedName>
</protein>
<comment type="caution">
    <text evidence="1">The sequence shown here is derived from an EMBL/GenBank/DDBJ whole genome shotgun (WGS) entry which is preliminary data.</text>
</comment>
<proteinExistence type="predicted"/>
<dbReference type="Proteomes" id="UP001420932">
    <property type="component" value="Unassembled WGS sequence"/>
</dbReference>
<organism evidence="1 2">
    <name type="scientific">Stephania yunnanensis</name>
    <dbReference type="NCBI Taxonomy" id="152371"/>
    <lineage>
        <taxon>Eukaryota</taxon>
        <taxon>Viridiplantae</taxon>
        <taxon>Streptophyta</taxon>
        <taxon>Embryophyta</taxon>
        <taxon>Tracheophyta</taxon>
        <taxon>Spermatophyta</taxon>
        <taxon>Magnoliopsida</taxon>
        <taxon>Ranunculales</taxon>
        <taxon>Menispermaceae</taxon>
        <taxon>Menispermoideae</taxon>
        <taxon>Cissampelideae</taxon>
        <taxon>Stephania</taxon>
    </lineage>
</organism>
<keyword evidence="2" id="KW-1185">Reference proteome</keyword>